<evidence type="ECO:0000256" key="1">
    <source>
        <dbReference type="SAM" id="MobiDB-lite"/>
    </source>
</evidence>
<comment type="caution">
    <text evidence="2">The sequence shown here is derived from an EMBL/GenBank/DDBJ whole genome shotgun (WGS) entry which is preliminary data.</text>
</comment>
<proteinExistence type="predicted"/>
<evidence type="ECO:0000313" key="3">
    <source>
        <dbReference type="Proteomes" id="UP001437256"/>
    </source>
</evidence>
<accession>A0ABR2Z7A7</accession>
<evidence type="ECO:0000313" key="2">
    <source>
        <dbReference type="EMBL" id="KAL0056731.1"/>
    </source>
</evidence>
<keyword evidence="3" id="KW-1185">Reference proteome</keyword>
<sequence>MYWSKVPGTSFVVYLDLQVARHHAKKYILALDVTKETKSSRQGGILKKKGRGKKAKSMVEMEEGKAKFLAEAWCYTAVLNQYYGNSPSDMALGDCREANRTVFCSLCATRFNKPLVFDPDKSTFTWLPVVTRSTKKAQQQKSKFNLGKKEQEVNWRWLIMFREFIWSEMEPLDPAFSNYPIAWFFPDILINDILEHFLRIGILADLEAILTRHLWRFADKKALLLFKLVTEFQEHVQWEREEEEMERKKKKTRAKVKKSAVSDEETEASNVDEVLENETADRSPSPSPPLKITIPPLQSLQQNLFGQAHQPQCTRQAQPSAAEYSASFGPPKSKQR</sequence>
<protein>
    <submittedName>
        <fullName evidence="2">Uncharacterized protein</fullName>
    </submittedName>
</protein>
<dbReference type="Proteomes" id="UP001437256">
    <property type="component" value="Unassembled WGS sequence"/>
</dbReference>
<feature type="region of interest" description="Disordered" evidence="1">
    <location>
        <begin position="242"/>
        <end position="336"/>
    </location>
</feature>
<dbReference type="EMBL" id="JBBXMP010001016">
    <property type="protein sequence ID" value="KAL0056731.1"/>
    <property type="molecule type" value="Genomic_DNA"/>
</dbReference>
<feature type="compositionally biased region" description="Polar residues" evidence="1">
    <location>
        <begin position="296"/>
        <end position="319"/>
    </location>
</feature>
<gene>
    <name evidence="2" type="ORF">AAF712_016660</name>
</gene>
<feature type="compositionally biased region" description="Basic residues" evidence="1">
    <location>
        <begin position="248"/>
        <end position="258"/>
    </location>
</feature>
<reference evidence="2 3" key="1">
    <citation type="submission" date="2024-05" db="EMBL/GenBank/DDBJ databases">
        <title>A draft genome resource for the thread blight pathogen Marasmius tenuissimus strain MS-2.</title>
        <authorList>
            <person name="Yulfo-Soto G.E."/>
            <person name="Baruah I.K."/>
            <person name="Amoako-Attah I."/>
            <person name="Bukari Y."/>
            <person name="Meinhardt L.W."/>
            <person name="Bailey B.A."/>
            <person name="Cohen S.P."/>
        </authorList>
    </citation>
    <scope>NUCLEOTIDE SEQUENCE [LARGE SCALE GENOMIC DNA]</scope>
    <source>
        <strain evidence="2 3">MS-2</strain>
    </source>
</reference>
<name>A0ABR2Z7A7_9AGAR</name>
<organism evidence="2 3">
    <name type="scientific">Marasmius tenuissimus</name>
    <dbReference type="NCBI Taxonomy" id="585030"/>
    <lineage>
        <taxon>Eukaryota</taxon>
        <taxon>Fungi</taxon>
        <taxon>Dikarya</taxon>
        <taxon>Basidiomycota</taxon>
        <taxon>Agaricomycotina</taxon>
        <taxon>Agaricomycetes</taxon>
        <taxon>Agaricomycetidae</taxon>
        <taxon>Agaricales</taxon>
        <taxon>Marasmiineae</taxon>
        <taxon>Marasmiaceae</taxon>
        <taxon>Marasmius</taxon>
    </lineage>
</organism>